<dbReference type="InterPro" id="IPR036638">
    <property type="entry name" value="HLH_DNA-bd_sf"/>
</dbReference>
<evidence type="ECO:0000313" key="2">
    <source>
        <dbReference type="Proteomes" id="UP000682111"/>
    </source>
</evidence>
<dbReference type="EMBL" id="BORC01000006">
    <property type="protein sequence ID" value="GIN63324.1"/>
    <property type="molecule type" value="Genomic_DNA"/>
</dbReference>
<dbReference type="GO" id="GO:0046983">
    <property type="term" value="F:protein dimerization activity"/>
    <property type="evidence" value="ECO:0007669"/>
    <property type="project" value="InterPro"/>
</dbReference>
<evidence type="ECO:0000313" key="1">
    <source>
        <dbReference type="EMBL" id="GIN63324.1"/>
    </source>
</evidence>
<dbReference type="Gene3D" id="4.10.280.10">
    <property type="entry name" value="Helix-loop-helix DNA-binding domain"/>
    <property type="match status" value="1"/>
</dbReference>
<comment type="caution">
    <text evidence="1">The sequence shown here is derived from an EMBL/GenBank/DDBJ whole genome shotgun (WGS) entry which is preliminary data.</text>
</comment>
<keyword evidence="2" id="KW-1185">Reference proteome</keyword>
<dbReference type="Pfam" id="PF09388">
    <property type="entry name" value="SpoOE-like"/>
    <property type="match status" value="1"/>
</dbReference>
<dbReference type="AlphaFoldDB" id="A0A919WKA3"/>
<sequence>MRTKLLQEIESCRNQMISIAASTSLTDEEVLKLSKELDVLLNQYQEYEETLK</sequence>
<accession>A0A919WKA3</accession>
<gene>
    <name evidence="1" type="ORF">J27TS8_33170</name>
</gene>
<reference evidence="1" key="1">
    <citation type="submission" date="2021-03" db="EMBL/GenBank/DDBJ databases">
        <title>Antimicrobial resistance genes in bacteria isolated from Japanese honey, and their potential for conferring macrolide and lincosamide resistance in the American foulbrood pathogen Paenibacillus larvae.</title>
        <authorList>
            <person name="Okamoto M."/>
            <person name="Kumagai M."/>
            <person name="Kanamori H."/>
            <person name="Takamatsu D."/>
        </authorList>
    </citation>
    <scope>NUCLEOTIDE SEQUENCE</scope>
    <source>
        <strain evidence="1">J27TS8</strain>
    </source>
</reference>
<organism evidence="1 2">
    <name type="scientific">Robertmurraya siralis</name>
    <dbReference type="NCBI Taxonomy" id="77777"/>
    <lineage>
        <taxon>Bacteria</taxon>
        <taxon>Bacillati</taxon>
        <taxon>Bacillota</taxon>
        <taxon>Bacilli</taxon>
        <taxon>Bacillales</taxon>
        <taxon>Bacillaceae</taxon>
        <taxon>Robertmurraya</taxon>
    </lineage>
</organism>
<dbReference type="SUPFAM" id="SSF140500">
    <property type="entry name" value="BAS1536-like"/>
    <property type="match status" value="1"/>
</dbReference>
<dbReference type="Proteomes" id="UP000682111">
    <property type="component" value="Unassembled WGS sequence"/>
</dbReference>
<protein>
    <recommendedName>
        <fullName evidence="3">Spo0E like sporulation regulatory protein</fullName>
    </recommendedName>
</protein>
<dbReference type="InterPro" id="IPR037208">
    <property type="entry name" value="Spo0E-like_sf"/>
</dbReference>
<name>A0A919WKA3_9BACI</name>
<dbReference type="RefSeq" id="WP_095314602.1">
    <property type="nucleotide sequence ID" value="NZ_BORC01000006.1"/>
</dbReference>
<evidence type="ECO:0008006" key="3">
    <source>
        <dbReference type="Google" id="ProtNLM"/>
    </source>
</evidence>
<dbReference type="GO" id="GO:0043937">
    <property type="term" value="P:regulation of sporulation"/>
    <property type="evidence" value="ECO:0007669"/>
    <property type="project" value="InterPro"/>
</dbReference>
<dbReference type="OrthoDB" id="2721702at2"/>
<dbReference type="InterPro" id="IPR018540">
    <property type="entry name" value="Spo0E-like"/>
</dbReference>
<proteinExistence type="predicted"/>